<evidence type="ECO:0000313" key="2">
    <source>
        <dbReference type="Proteomes" id="UP000678228"/>
    </source>
</evidence>
<dbReference type="AlphaFoldDB" id="A0A940WSR2"/>
<dbReference type="RefSeq" id="WP_210597756.1">
    <property type="nucleotide sequence ID" value="NZ_JAGKSQ010000005.1"/>
</dbReference>
<dbReference type="Proteomes" id="UP000678228">
    <property type="component" value="Unassembled WGS sequence"/>
</dbReference>
<evidence type="ECO:0008006" key="3">
    <source>
        <dbReference type="Google" id="ProtNLM"/>
    </source>
</evidence>
<evidence type="ECO:0000313" key="1">
    <source>
        <dbReference type="EMBL" id="MBP3952054.1"/>
    </source>
</evidence>
<name>A0A940WSR2_9BACI</name>
<reference evidence="1" key="1">
    <citation type="submission" date="2021-03" db="EMBL/GenBank/DDBJ databases">
        <title>Bacillus suaedae sp. nov., isolated from Suaeda aralocaspica.</title>
        <authorList>
            <person name="Lei R.F.R."/>
        </authorList>
    </citation>
    <scope>NUCLEOTIDE SEQUENCE</scope>
    <source>
        <strain evidence="1">YZJH907-2</strain>
    </source>
</reference>
<organism evidence="1 2">
    <name type="scientific">Halalkalibacter suaedae</name>
    <dbReference type="NCBI Taxonomy" id="2822140"/>
    <lineage>
        <taxon>Bacteria</taxon>
        <taxon>Bacillati</taxon>
        <taxon>Bacillota</taxon>
        <taxon>Bacilli</taxon>
        <taxon>Bacillales</taxon>
        <taxon>Bacillaceae</taxon>
        <taxon>Halalkalibacter</taxon>
    </lineage>
</organism>
<sequence length="430" mass="48284">MFQTNIQTHFSKVEKQNHNQNRPVSLTPGQIIQGKVVKLFPNNIASLQINGIQLTGVLEAPLTAGERYWFEVKESKGLPHLQVLDAKSSKTTGQPQAASVERLLQQLGLANVKMAEAFTSFLTKQNINFSKQTIVTGSQLLGQLPNTEEGLPIIAEMIKKNLPLTKEIFDAIRAVTNGPSLSSQVQGLAGLLETSTNTVARDIHQQLNQIVKEMVIQPVTGSNQLPEQVRTMIQMLGYSHENGLMEHVQGTRTETTSQSETLKALLLQMQQQELPLNVKESASQLLHRLTGQQLLSHDQIGSLHTWLVQLPIQLGSFHTDLAIQWEGKNNTENQLDPSFCRILFYLTLERLKDMVVDVHIQNRILSVTIFNETQKPQALLDVLTPILKKSLHEQEYELLSVMWKPLKAAVQKQHQPYQQKASYQGVDIRV</sequence>
<keyword evidence="2" id="KW-1185">Reference proteome</keyword>
<dbReference type="EMBL" id="JAGKSQ010000005">
    <property type="protein sequence ID" value="MBP3952054.1"/>
    <property type="molecule type" value="Genomic_DNA"/>
</dbReference>
<comment type="caution">
    <text evidence="1">The sequence shown here is derived from an EMBL/GenBank/DDBJ whole genome shotgun (WGS) entry which is preliminary data.</text>
</comment>
<proteinExistence type="predicted"/>
<gene>
    <name evidence="1" type="ORF">J7W16_13015</name>
</gene>
<accession>A0A940WSR2</accession>
<protein>
    <recommendedName>
        <fullName evidence="3">Flagellar hook-length control protein FliK</fullName>
    </recommendedName>
</protein>